<evidence type="ECO:0000256" key="1">
    <source>
        <dbReference type="SAM" id="MobiDB-lite"/>
    </source>
</evidence>
<dbReference type="Proteomes" id="UP000095597">
    <property type="component" value="Unassembled WGS sequence"/>
</dbReference>
<proteinExistence type="predicted"/>
<organism evidence="2 3">
    <name type="scientific">Dorea longicatena</name>
    <dbReference type="NCBI Taxonomy" id="88431"/>
    <lineage>
        <taxon>Bacteria</taxon>
        <taxon>Bacillati</taxon>
        <taxon>Bacillota</taxon>
        <taxon>Clostridia</taxon>
        <taxon>Lachnospirales</taxon>
        <taxon>Lachnospiraceae</taxon>
        <taxon>Dorea</taxon>
    </lineage>
</organism>
<dbReference type="Pfam" id="PF05133">
    <property type="entry name" value="SPP1_portal"/>
    <property type="match status" value="1"/>
</dbReference>
<sequence>MSEDNSNDVYVYPEFTGRRRIYSDVEKITKENIFEVLEKAMVIHMKNANIMTTLMRYEKGIQPLVRKKIIRKEVNIKVQDNLANQITEFKLGYVWGQPITYVQRGNKDLKKSTDKQNDTQDDAISMLNELNDSEYAFSKDQELGRYVEINGLGYQFVDIKKKYTGSAPFDLATLNPLFTFCIYRNSALQEKLAGVTFRRTEDGTVYYTVFTPDTRYEIKDMREIINGNKPENPWSFMKRNGEKNPLGMIPIVEFNRATDRTGCFERQISDMNALNVEVSDFANAVAQTTQEVFFGTGFELPKDGDGKTQAPVGGQWIIAKPNANGGSPMLKAISSNFDYSGVQENIVSKRNMILQKAYVPIQTDPGGGSTGSAMNMSSGWSAAENSACKEEQILRRGKAEIVELELVAIKATPYIEYNSPLRDLEASDVKPKFIRNKTYDLATKVNSMVAMINAGVNGRVAMEQVDLFPDVAQAWADSRKTIEDYQKSLIKKDTQQPAQKREMSDLSDQIGNSPILDGMNTDNGGDDDVQKS</sequence>
<accession>A0A173S8B9</accession>
<name>A0A173S8B9_9FIRM</name>
<evidence type="ECO:0000313" key="3">
    <source>
        <dbReference type="Proteomes" id="UP000095597"/>
    </source>
</evidence>
<dbReference type="RefSeq" id="WP_055213758.1">
    <property type="nucleotide sequence ID" value="NZ_CYXO01000004.1"/>
</dbReference>
<protein>
    <submittedName>
        <fullName evidence="2">Phage portal protein, SPP1 family</fullName>
    </submittedName>
</protein>
<feature type="region of interest" description="Disordered" evidence="1">
    <location>
        <begin position="489"/>
        <end position="532"/>
    </location>
</feature>
<gene>
    <name evidence="2" type="ORF">ERS852573_00862</name>
</gene>
<feature type="compositionally biased region" description="Basic and acidic residues" evidence="1">
    <location>
        <begin position="489"/>
        <end position="504"/>
    </location>
</feature>
<dbReference type="InterPro" id="IPR021145">
    <property type="entry name" value="Portal_protein_SPP1_Gp6-like"/>
</dbReference>
<evidence type="ECO:0000313" key="2">
    <source>
        <dbReference type="EMBL" id="CUM86125.1"/>
    </source>
</evidence>
<dbReference type="OrthoDB" id="2037080at2"/>
<dbReference type="EMBL" id="CYXO01000004">
    <property type="protein sequence ID" value="CUM86125.1"/>
    <property type="molecule type" value="Genomic_DNA"/>
</dbReference>
<reference evidence="2 3" key="1">
    <citation type="submission" date="2015-09" db="EMBL/GenBank/DDBJ databases">
        <authorList>
            <consortium name="Pathogen Informatics"/>
        </authorList>
    </citation>
    <scope>NUCLEOTIDE SEQUENCE [LARGE SCALE GENOMIC DNA]</scope>
    <source>
        <strain evidence="2 3">2789STDY5834961</strain>
    </source>
</reference>
<dbReference type="AlphaFoldDB" id="A0A173S8B9"/>